<evidence type="ECO:0000313" key="2">
    <source>
        <dbReference type="WBParaSite" id="PS1159_v2.g13631.t2"/>
    </source>
</evidence>
<sequence>MGALKIATYLFLGFLAISVVYVSLSGAPAVTQVQTKETELTEKLNVLQQQISEIQNAIGGQVQAVQQQQPQLLSPQQPLNNLLFNQPRPYRSAAWQPMKRMVAWQPMKRSDSIISNDLQRDQLLRAIESQLSDVLHAGETLGITAEEVLAHLRQRNDNLYQK</sequence>
<accession>A0AC35F3U6</accession>
<organism evidence="1 2">
    <name type="scientific">Panagrolaimus sp. PS1159</name>
    <dbReference type="NCBI Taxonomy" id="55785"/>
    <lineage>
        <taxon>Eukaryota</taxon>
        <taxon>Metazoa</taxon>
        <taxon>Ecdysozoa</taxon>
        <taxon>Nematoda</taxon>
        <taxon>Chromadorea</taxon>
        <taxon>Rhabditida</taxon>
        <taxon>Tylenchina</taxon>
        <taxon>Panagrolaimomorpha</taxon>
        <taxon>Panagrolaimoidea</taxon>
        <taxon>Panagrolaimidae</taxon>
        <taxon>Panagrolaimus</taxon>
    </lineage>
</organism>
<name>A0AC35F3U6_9BILA</name>
<dbReference type="Proteomes" id="UP000887580">
    <property type="component" value="Unplaced"/>
</dbReference>
<reference evidence="2" key="1">
    <citation type="submission" date="2022-11" db="UniProtKB">
        <authorList>
            <consortium name="WormBaseParasite"/>
        </authorList>
    </citation>
    <scope>IDENTIFICATION</scope>
</reference>
<dbReference type="WBParaSite" id="PS1159_v2.g13631.t2">
    <property type="protein sequence ID" value="PS1159_v2.g13631.t2"/>
    <property type="gene ID" value="PS1159_v2.g13631"/>
</dbReference>
<evidence type="ECO:0000313" key="1">
    <source>
        <dbReference type="Proteomes" id="UP000887580"/>
    </source>
</evidence>
<proteinExistence type="predicted"/>
<protein>
    <submittedName>
        <fullName evidence="2">Uncharacterized protein</fullName>
    </submittedName>
</protein>